<dbReference type="RefSeq" id="WP_219966254.1">
    <property type="nucleotide sequence ID" value="NZ_JAGFNZ010000006.1"/>
</dbReference>
<comment type="function">
    <text evidence="9 10">Fluoride-specific ion channel. Important for reducing fluoride concentration in the cell, thus reducing its toxicity.</text>
</comment>
<keyword evidence="10" id="KW-0406">Ion transport</keyword>
<feature type="transmembrane region" description="Helical" evidence="10">
    <location>
        <begin position="97"/>
        <end position="116"/>
    </location>
</feature>
<dbReference type="InterPro" id="IPR003691">
    <property type="entry name" value="FluC"/>
</dbReference>
<feature type="transmembrane region" description="Helical" evidence="10">
    <location>
        <begin position="33"/>
        <end position="55"/>
    </location>
</feature>
<keyword evidence="10" id="KW-0915">Sodium</keyword>
<dbReference type="HAMAP" id="MF_00454">
    <property type="entry name" value="FluC"/>
    <property type="match status" value="1"/>
</dbReference>
<comment type="subcellular location">
    <subcellularLocation>
        <location evidence="1 10">Cell membrane</location>
        <topology evidence="1 10">Multi-pass membrane protein</topology>
    </subcellularLocation>
</comment>
<reference evidence="11 12" key="1">
    <citation type="submission" date="2021-03" db="EMBL/GenBank/DDBJ databases">
        <title>Caproiciproducens sp. nov. isolated from feces of cow.</title>
        <authorList>
            <person name="Choi J.-Y."/>
        </authorList>
    </citation>
    <scope>NUCLEOTIDE SEQUENCE [LARGE SCALE GENOMIC DNA]</scope>
    <source>
        <strain evidence="11 12">AGMB10547</strain>
    </source>
</reference>
<protein>
    <recommendedName>
        <fullName evidence="10">Fluoride-specific ion channel FluC</fullName>
    </recommendedName>
</protein>
<comment type="similarity">
    <text evidence="7 10">Belongs to the fluoride channel Fluc/FEX (TC 1.A.43) family.</text>
</comment>
<evidence type="ECO:0000256" key="5">
    <source>
        <dbReference type="ARBA" id="ARBA00023136"/>
    </source>
</evidence>
<evidence type="ECO:0000256" key="10">
    <source>
        <dbReference type="HAMAP-Rule" id="MF_00454"/>
    </source>
</evidence>
<keyword evidence="10" id="KW-0479">Metal-binding</keyword>
<proteinExistence type="inferred from homology"/>
<evidence type="ECO:0000256" key="3">
    <source>
        <dbReference type="ARBA" id="ARBA00022692"/>
    </source>
</evidence>
<sequence length="129" mass="13849">MKNILSIGIGGALGTMARCTVQAAFFSAPDNRAFLAMFVNISGSFLLGLAFAYFAKKTVKPEIKLGITTGFLGGYTSFSTLCKESIGFYLSDDPVSFIGYLAFSVFLGFGAAWSGMRTAKQFLFLEDAE</sequence>
<keyword evidence="6 10" id="KW-0407">Ion channel</keyword>
<evidence type="ECO:0000256" key="8">
    <source>
        <dbReference type="ARBA" id="ARBA00035585"/>
    </source>
</evidence>
<organism evidence="11 12">
    <name type="scientific">Caproiciproducens faecalis</name>
    <dbReference type="NCBI Taxonomy" id="2820301"/>
    <lineage>
        <taxon>Bacteria</taxon>
        <taxon>Bacillati</taxon>
        <taxon>Bacillota</taxon>
        <taxon>Clostridia</taxon>
        <taxon>Eubacteriales</taxon>
        <taxon>Acutalibacteraceae</taxon>
        <taxon>Caproiciproducens</taxon>
    </lineage>
</organism>
<evidence type="ECO:0000313" key="12">
    <source>
        <dbReference type="Proteomes" id="UP000719942"/>
    </source>
</evidence>
<evidence type="ECO:0000256" key="9">
    <source>
        <dbReference type="ARBA" id="ARBA00049940"/>
    </source>
</evidence>
<keyword evidence="3 10" id="KW-0812">Transmembrane</keyword>
<dbReference type="Proteomes" id="UP000719942">
    <property type="component" value="Unassembled WGS sequence"/>
</dbReference>
<evidence type="ECO:0000256" key="2">
    <source>
        <dbReference type="ARBA" id="ARBA00022475"/>
    </source>
</evidence>
<evidence type="ECO:0000256" key="6">
    <source>
        <dbReference type="ARBA" id="ARBA00023303"/>
    </source>
</evidence>
<feature type="binding site" evidence="10">
    <location>
        <position position="76"/>
    </location>
    <ligand>
        <name>Na(+)</name>
        <dbReference type="ChEBI" id="CHEBI:29101"/>
        <note>structural</note>
    </ligand>
</feature>
<evidence type="ECO:0000256" key="4">
    <source>
        <dbReference type="ARBA" id="ARBA00022989"/>
    </source>
</evidence>
<comment type="catalytic activity">
    <reaction evidence="8">
        <text>fluoride(in) = fluoride(out)</text>
        <dbReference type="Rhea" id="RHEA:76159"/>
        <dbReference type="ChEBI" id="CHEBI:17051"/>
    </reaction>
    <physiologicalReaction direction="left-to-right" evidence="8">
        <dbReference type="Rhea" id="RHEA:76160"/>
    </physiologicalReaction>
</comment>
<keyword evidence="4 10" id="KW-1133">Transmembrane helix</keyword>
<accession>A0ABS7DRN1</accession>
<dbReference type="Pfam" id="PF02537">
    <property type="entry name" value="CRCB"/>
    <property type="match status" value="1"/>
</dbReference>
<name>A0ABS7DRN1_9FIRM</name>
<keyword evidence="12" id="KW-1185">Reference proteome</keyword>
<evidence type="ECO:0000256" key="1">
    <source>
        <dbReference type="ARBA" id="ARBA00004651"/>
    </source>
</evidence>
<comment type="activity regulation">
    <text evidence="10">Na(+) is not transported, but it plays an essential structural role and its presence is essential for fluoride channel function.</text>
</comment>
<keyword evidence="2 10" id="KW-1003">Cell membrane</keyword>
<evidence type="ECO:0000313" key="11">
    <source>
        <dbReference type="EMBL" id="MBW7573848.1"/>
    </source>
</evidence>
<gene>
    <name evidence="10" type="primary">fluC</name>
    <name evidence="10" type="synonym">crcB</name>
    <name evidence="11" type="ORF">J5W02_13615</name>
</gene>
<feature type="binding site" evidence="10">
    <location>
        <position position="73"/>
    </location>
    <ligand>
        <name>Na(+)</name>
        <dbReference type="ChEBI" id="CHEBI:29101"/>
        <note>structural</note>
    </ligand>
</feature>
<keyword evidence="5 10" id="KW-0472">Membrane</keyword>
<keyword evidence="10" id="KW-0813">Transport</keyword>
<comment type="caution">
    <text evidence="10">Lacks conserved residue(s) required for the propagation of feature annotation.</text>
</comment>
<evidence type="ECO:0000256" key="7">
    <source>
        <dbReference type="ARBA" id="ARBA00035120"/>
    </source>
</evidence>
<comment type="caution">
    <text evidence="11">The sequence shown here is derived from an EMBL/GenBank/DDBJ whole genome shotgun (WGS) entry which is preliminary data.</text>
</comment>
<dbReference type="EMBL" id="JAGFNZ010000006">
    <property type="protein sequence ID" value="MBW7573848.1"/>
    <property type="molecule type" value="Genomic_DNA"/>
</dbReference>